<evidence type="ECO:0000313" key="1">
    <source>
        <dbReference type="EMBL" id="SMP56112.1"/>
    </source>
</evidence>
<reference evidence="1 2" key="1">
    <citation type="submission" date="2017-05" db="EMBL/GenBank/DDBJ databases">
        <authorList>
            <person name="Varghese N."/>
            <person name="Submissions S."/>
        </authorList>
    </citation>
    <scope>NUCLEOTIDE SEQUENCE [LARGE SCALE GENOMIC DNA]</scope>
    <source>
        <strain evidence="1 2">DSM 25457</strain>
    </source>
</reference>
<accession>A0ABY1Q585</accession>
<proteinExistence type="predicted"/>
<dbReference type="RefSeq" id="WP_283432563.1">
    <property type="nucleotide sequence ID" value="NZ_FXUG01000005.1"/>
</dbReference>
<organism evidence="1 2">
    <name type="scientific">Neorhodopirellula lusitana</name>
    <dbReference type="NCBI Taxonomy" id="445327"/>
    <lineage>
        <taxon>Bacteria</taxon>
        <taxon>Pseudomonadati</taxon>
        <taxon>Planctomycetota</taxon>
        <taxon>Planctomycetia</taxon>
        <taxon>Pirellulales</taxon>
        <taxon>Pirellulaceae</taxon>
        <taxon>Neorhodopirellula</taxon>
    </lineage>
</organism>
<dbReference type="InterPro" id="IPR046607">
    <property type="entry name" value="DUF6666"/>
</dbReference>
<comment type="caution">
    <text evidence="1">The sequence shown here is derived from an EMBL/GenBank/DDBJ whole genome shotgun (WGS) entry which is preliminary data.</text>
</comment>
<keyword evidence="2" id="KW-1185">Reference proteome</keyword>
<evidence type="ECO:0000313" key="2">
    <source>
        <dbReference type="Proteomes" id="UP001158067"/>
    </source>
</evidence>
<dbReference type="Pfam" id="PF20371">
    <property type="entry name" value="DUF6666"/>
    <property type="match status" value="1"/>
</dbReference>
<dbReference type="Proteomes" id="UP001158067">
    <property type="component" value="Unassembled WGS sequence"/>
</dbReference>
<dbReference type="EMBL" id="FXUG01000005">
    <property type="protein sequence ID" value="SMP56112.1"/>
    <property type="molecule type" value="Genomic_DNA"/>
</dbReference>
<protein>
    <submittedName>
        <fullName evidence="1">Uncharacterized protein</fullName>
    </submittedName>
</protein>
<gene>
    <name evidence="1" type="ORF">SAMN06265222_10591</name>
</gene>
<sequence>MTIFSSLPTHSVSRSSLCSPFVAAMIAVVAISAVDNQSASADTPIRLKRSQPVQRTAWSPARVDADASAVGNANSGSLIRQVGFLEDYGACGPVCDCGECSGGYIAEPACGMEYEVSCGMEPVCGAESLGGPCGCDACSGVGMGGCDGYDSACEIDCFPLFLPILRIDWNRFEFFFGSQAYHNPMNDPTTGAGTEADSGSFGFHQGFNEGRNLRPWLGADLSAQFGLRATQSNLHGEDFTGETRNQIFLTGGLFRRVDYGLQYGVVLDYLNEDWYYQADLLQLRGEISWKMSACHNFGFHWMAGVSDDSVVTSVTNEAGAAFAGAETIEATNQYRAFYRRLFGNTGEWTSYIGGTDDEHFILGSDIDVPLKSCFSMQVSSTYFSPGDEGALVDHVSEGWNLGISVVYRPGANHPASRYRRPMFDVADNGSFFVFR</sequence>
<name>A0ABY1Q585_9BACT</name>